<protein>
    <submittedName>
        <fullName evidence="1">Uncharacterized protein</fullName>
    </submittedName>
</protein>
<name>N2AXR6_9FIRM</name>
<dbReference type="HOGENOM" id="CLU_2167189_0_0_9"/>
<comment type="caution">
    <text evidence="1">The sequence shown here is derived from an EMBL/GenBank/DDBJ whole genome shotgun (WGS) entry which is preliminary data.</text>
</comment>
<proteinExistence type="predicted"/>
<sequence>MSVNGIGAGYPAWREMGKAQRNGSGTGYAGRMADADMVREGLGKNFIYSKAGERFSAYDAYSIMGSMGSRFHTNNLKAETKQPVEKVGSERYLIEPSDEISGYWRIYGKR</sequence>
<reference evidence="1 2" key="1">
    <citation type="journal article" date="2014" name="Genome Announc.">
        <title>Draft genome sequences of the altered schaedler flora, a defined bacterial community from gnotobiotic mice.</title>
        <authorList>
            <person name="Wannemuehler M.J."/>
            <person name="Overstreet A.M."/>
            <person name="Ward D.V."/>
            <person name="Phillips G.J."/>
        </authorList>
    </citation>
    <scope>NUCLEOTIDE SEQUENCE [LARGE SCALE GENOMIC DNA]</scope>
    <source>
        <strain evidence="1 2">ASF492</strain>
    </source>
</reference>
<evidence type="ECO:0000313" key="1">
    <source>
        <dbReference type="EMBL" id="EMZ31258.1"/>
    </source>
</evidence>
<organism evidence="1 2">
    <name type="scientific">Eubacterium plexicaudatum ASF492</name>
    <dbReference type="NCBI Taxonomy" id="1235802"/>
    <lineage>
        <taxon>Bacteria</taxon>
        <taxon>Bacillati</taxon>
        <taxon>Bacillota</taxon>
        <taxon>Clostridia</taxon>
        <taxon>Eubacteriales</taxon>
        <taxon>Eubacteriaceae</taxon>
        <taxon>Eubacterium</taxon>
    </lineage>
</organism>
<dbReference type="PATRIC" id="fig|1235802.3.peg.1679"/>
<dbReference type="EMBL" id="AQFT01000049">
    <property type="protein sequence ID" value="EMZ31258.1"/>
    <property type="molecule type" value="Genomic_DNA"/>
</dbReference>
<dbReference type="OrthoDB" id="2026890at2"/>
<dbReference type="AlphaFoldDB" id="N2AXR6"/>
<evidence type="ECO:0000313" key="2">
    <source>
        <dbReference type="Proteomes" id="UP000012589"/>
    </source>
</evidence>
<dbReference type="Proteomes" id="UP000012589">
    <property type="component" value="Unassembled WGS sequence"/>
</dbReference>
<keyword evidence="2" id="KW-1185">Reference proteome</keyword>
<gene>
    <name evidence="1" type="ORF">C823_01580</name>
</gene>
<accession>N2AXR6</accession>